<comment type="caution">
    <text evidence="2">The sequence shown here is derived from an EMBL/GenBank/DDBJ whole genome shotgun (WGS) entry which is preliminary data.</text>
</comment>
<evidence type="ECO:0000256" key="1">
    <source>
        <dbReference type="SAM" id="MobiDB-lite"/>
    </source>
</evidence>
<keyword evidence="3" id="KW-1185">Reference proteome</keyword>
<sequence>MNNDLVTLNTITEGTSTQSPVSAFGGEQPRRASIWDSFDITKLRNAGEKLNFVEPTIKEGIEDGTIPEANIEIATEAINVALKDNCVEEVEEVTVVKETQPERMDKVHEGQKENDQKEGQWTPVMTRRKGQVKGNKRDSTALIING</sequence>
<feature type="compositionally biased region" description="Basic and acidic residues" evidence="1">
    <location>
        <begin position="99"/>
        <end position="118"/>
    </location>
</feature>
<organism evidence="2 3">
    <name type="scientific">Crotalaria pallida</name>
    <name type="common">Smooth rattlebox</name>
    <name type="synonym">Crotalaria striata</name>
    <dbReference type="NCBI Taxonomy" id="3830"/>
    <lineage>
        <taxon>Eukaryota</taxon>
        <taxon>Viridiplantae</taxon>
        <taxon>Streptophyta</taxon>
        <taxon>Embryophyta</taxon>
        <taxon>Tracheophyta</taxon>
        <taxon>Spermatophyta</taxon>
        <taxon>Magnoliopsida</taxon>
        <taxon>eudicotyledons</taxon>
        <taxon>Gunneridae</taxon>
        <taxon>Pentapetalae</taxon>
        <taxon>rosids</taxon>
        <taxon>fabids</taxon>
        <taxon>Fabales</taxon>
        <taxon>Fabaceae</taxon>
        <taxon>Papilionoideae</taxon>
        <taxon>50 kb inversion clade</taxon>
        <taxon>genistoids sensu lato</taxon>
        <taxon>core genistoids</taxon>
        <taxon>Crotalarieae</taxon>
        <taxon>Crotalaria</taxon>
    </lineage>
</organism>
<protein>
    <submittedName>
        <fullName evidence="2">Uncharacterized protein</fullName>
    </submittedName>
</protein>
<proteinExistence type="predicted"/>
<dbReference type="Proteomes" id="UP001372338">
    <property type="component" value="Unassembled WGS sequence"/>
</dbReference>
<evidence type="ECO:0000313" key="2">
    <source>
        <dbReference type="EMBL" id="KAK7280824.1"/>
    </source>
</evidence>
<reference evidence="2 3" key="1">
    <citation type="submission" date="2024-01" db="EMBL/GenBank/DDBJ databases">
        <title>The genomes of 5 underutilized Papilionoideae crops provide insights into root nodulation and disease resistanc.</title>
        <authorList>
            <person name="Yuan L."/>
        </authorList>
    </citation>
    <scope>NUCLEOTIDE SEQUENCE [LARGE SCALE GENOMIC DNA]</scope>
    <source>
        <strain evidence="2">ZHUSHIDOU_FW_LH</strain>
        <tissue evidence="2">Leaf</tissue>
    </source>
</reference>
<dbReference type="AlphaFoldDB" id="A0AAN9IJ65"/>
<evidence type="ECO:0000313" key="3">
    <source>
        <dbReference type="Proteomes" id="UP001372338"/>
    </source>
</evidence>
<accession>A0AAN9IJ65</accession>
<name>A0AAN9IJ65_CROPI</name>
<feature type="region of interest" description="Disordered" evidence="1">
    <location>
        <begin position="98"/>
        <end position="146"/>
    </location>
</feature>
<gene>
    <name evidence="2" type="ORF">RIF29_08337</name>
</gene>
<dbReference type="EMBL" id="JAYWIO010000002">
    <property type="protein sequence ID" value="KAK7280824.1"/>
    <property type="molecule type" value="Genomic_DNA"/>
</dbReference>